<feature type="binding site" evidence="2">
    <location>
        <position position="54"/>
    </location>
    <ligand>
        <name>Mg(2+)</name>
        <dbReference type="ChEBI" id="CHEBI:18420"/>
    </ligand>
</feature>
<evidence type="ECO:0000313" key="3">
    <source>
        <dbReference type="EMBL" id="MBK1633548.1"/>
    </source>
</evidence>
<comment type="catalytic activity">
    <reaction evidence="2">
        <text>(7R,8S)-7,8-diammoniononanoate + CO2 + ATP = (4R,5S)-dethiobiotin + ADP + phosphate + 3 H(+)</text>
        <dbReference type="Rhea" id="RHEA:15805"/>
        <dbReference type="ChEBI" id="CHEBI:15378"/>
        <dbReference type="ChEBI" id="CHEBI:16526"/>
        <dbReference type="ChEBI" id="CHEBI:30616"/>
        <dbReference type="ChEBI" id="CHEBI:43474"/>
        <dbReference type="ChEBI" id="CHEBI:149469"/>
        <dbReference type="ChEBI" id="CHEBI:149473"/>
        <dbReference type="ChEBI" id="CHEBI:456216"/>
        <dbReference type="EC" id="6.3.3.3"/>
    </reaction>
</comment>
<feature type="binding site" evidence="2">
    <location>
        <begin position="175"/>
        <end position="176"/>
    </location>
    <ligand>
        <name>ATP</name>
        <dbReference type="ChEBI" id="CHEBI:30616"/>
    </ligand>
</feature>
<feature type="binding site" evidence="2">
    <location>
        <position position="54"/>
    </location>
    <ligand>
        <name>ATP</name>
        <dbReference type="ChEBI" id="CHEBI:30616"/>
    </ligand>
</feature>
<dbReference type="EC" id="6.3.3.3" evidence="2"/>
<dbReference type="SUPFAM" id="SSF52540">
    <property type="entry name" value="P-loop containing nucleoside triphosphate hydrolases"/>
    <property type="match status" value="1"/>
</dbReference>
<evidence type="ECO:0000256" key="1">
    <source>
        <dbReference type="ARBA" id="ARBA00022756"/>
    </source>
</evidence>
<comment type="pathway">
    <text evidence="2">Cofactor biosynthesis; biotin biosynthesis; biotin from 7,8-diaminononanoate: step 1/2.</text>
</comment>
<dbReference type="RefSeq" id="WP_200242303.1">
    <property type="nucleotide sequence ID" value="NZ_NRRV01000093.1"/>
</dbReference>
<evidence type="ECO:0000256" key="2">
    <source>
        <dbReference type="HAMAP-Rule" id="MF_00336"/>
    </source>
</evidence>
<keyword evidence="2" id="KW-0479">Metal-binding</keyword>
<evidence type="ECO:0000313" key="4">
    <source>
        <dbReference type="Proteomes" id="UP000748752"/>
    </source>
</evidence>
<dbReference type="PANTHER" id="PTHR43210:SF5">
    <property type="entry name" value="DETHIOBIOTIN SYNTHETASE"/>
    <property type="match status" value="1"/>
</dbReference>
<comment type="similarity">
    <text evidence="2">Belongs to the dethiobiotin synthetase family.</text>
</comment>
<dbReference type="NCBIfam" id="TIGR00347">
    <property type="entry name" value="bioD"/>
    <property type="match status" value="1"/>
</dbReference>
<dbReference type="PIRSF" id="PIRSF006755">
    <property type="entry name" value="DTB_synth"/>
    <property type="match status" value="1"/>
</dbReference>
<name>A0ABS1CNZ3_9GAMM</name>
<comment type="caution">
    <text evidence="3">The sequence shown here is derived from an EMBL/GenBank/DDBJ whole genome shotgun (WGS) entry which is preliminary data.</text>
</comment>
<feature type="binding site" evidence="2">
    <location>
        <begin position="115"/>
        <end position="118"/>
    </location>
    <ligand>
        <name>ATP</name>
        <dbReference type="ChEBI" id="CHEBI:30616"/>
    </ligand>
</feature>
<sequence length="225" mass="23205">MSGVFVTGTDTGVGKTEIAAGLLAGFKARGISAVGMKPVASGCTPGDDGLQADDAIKLMAAGSVDAPYDEVNPIALADPIAPHIAAGQAGVDVRLGHIRQAYTALAHRAERVVVEGVGGWRVPLGPALAVSDLPDALGIPVVLVVGLRLGCLNHSLLTAESIRARGVRLLGWIANEVDPDMRAKDENIATLAALIDAPTLGVVPRLDLPKPEIVAEYLNLEPLLR</sequence>
<proteinExistence type="inferred from homology"/>
<keyword evidence="4" id="KW-1185">Reference proteome</keyword>
<dbReference type="PANTHER" id="PTHR43210">
    <property type="entry name" value="DETHIOBIOTIN SYNTHETASE"/>
    <property type="match status" value="1"/>
</dbReference>
<dbReference type="EMBL" id="NRRV01000093">
    <property type="protein sequence ID" value="MBK1633548.1"/>
    <property type="molecule type" value="Genomic_DNA"/>
</dbReference>
<keyword evidence="2" id="KW-0547">Nucleotide-binding</keyword>
<organism evidence="3 4">
    <name type="scientific">Thiohalocapsa halophila</name>
    <dbReference type="NCBI Taxonomy" id="69359"/>
    <lineage>
        <taxon>Bacteria</taxon>
        <taxon>Pseudomonadati</taxon>
        <taxon>Pseudomonadota</taxon>
        <taxon>Gammaproteobacteria</taxon>
        <taxon>Chromatiales</taxon>
        <taxon>Chromatiaceae</taxon>
        <taxon>Thiohalocapsa</taxon>
    </lineage>
</organism>
<keyword evidence="2" id="KW-0436">Ligase</keyword>
<comment type="cofactor">
    <cofactor evidence="2">
        <name>Mg(2+)</name>
        <dbReference type="ChEBI" id="CHEBI:18420"/>
    </cofactor>
</comment>
<dbReference type="Gene3D" id="3.40.50.300">
    <property type="entry name" value="P-loop containing nucleotide triphosphate hydrolases"/>
    <property type="match status" value="1"/>
</dbReference>
<keyword evidence="2" id="KW-0460">Magnesium</keyword>
<comment type="function">
    <text evidence="2">Catalyzes a mechanistically unusual reaction, the ATP-dependent insertion of CO2 between the N7 and N8 nitrogen atoms of 7,8-diaminopelargonic acid (DAPA, also called 7,8-diammoniononanoate) to form a ureido ring.</text>
</comment>
<dbReference type="CDD" id="cd03109">
    <property type="entry name" value="DTBS"/>
    <property type="match status" value="1"/>
</dbReference>
<keyword evidence="2" id="KW-0067">ATP-binding</keyword>
<dbReference type="InterPro" id="IPR027417">
    <property type="entry name" value="P-loop_NTPase"/>
</dbReference>
<dbReference type="Proteomes" id="UP000748752">
    <property type="component" value="Unassembled WGS sequence"/>
</dbReference>
<feature type="binding site" evidence="2">
    <location>
        <position position="16"/>
    </location>
    <ligand>
        <name>Mg(2+)</name>
        <dbReference type="ChEBI" id="CHEBI:18420"/>
    </ligand>
</feature>
<comment type="subunit">
    <text evidence="2">Homodimer.</text>
</comment>
<dbReference type="InterPro" id="IPR004472">
    <property type="entry name" value="DTB_synth_BioD"/>
</dbReference>
<reference evidence="3 4" key="1">
    <citation type="journal article" date="2020" name="Microorganisms">
        <title>Osmotic Adaptation and Compatible Solute Biosynthesis of Phototrophic Bacteria as Revealed from Genome Analyses.</title>
        <authorList>
            <person name="Imhoff J.F."/>
            <person name="Rahn T."/>
            <person name="Kunzel S."/>
            <person name="Keller A."/>
            <person name="Neulinger S.C."/>
        </authorList>
    </citation>
    <scope>NUCLEOTIDE SEQUENCE [LARGE SCALE GENOMIC DNA]</scope>
    <source>
        <strain evidence="3 4">DSM 6210</strain>
    </source>
</reference>
<comment type="subcellular location">
    <subcellularLocation>
        <location evidence="2">Cytoplasm</location>
    </subcellularLocation>
</comment>
<dbReference type="HAMAP" id="MF_00336">
    <property type="entry name" value="BioD"/>
    <property type="match status" value="1"/>
</dbReference>
<feature type="binding site" evidence="2">
    <location>
        <position position="41"/>
    </location>
    <ligand>
        <name>substrate</name>
    </ligand>
</feature>
<feature type="binding site" evidence="2">
    <location>
        <begin position="204"/>
        <end position="206"/>
    </location>
    <ligand>
        <name>ATP</name>
        <dbReference type="ChEBI" id="CHEBI:30616"/>
    </ligand>
</feature>
<keyword evidence="1 2" id="KW-0093">Biotin biosynthesis</keyword>
<feature type="active site" evidence="2">
    <location>
        <position position="37"/>
    </location>
</feature>
<accession>A0ABS1CNZ3</accession>
<dbReference type="Pfam" id="PF13500">
    <property type="entry name" value="AAA_26"/>
    <property type="match status" value="1"/>
</dbReference>
<comment type="caution">
    <text evidence="2">Lacks conserved residue(s) required for the propagation of feature annotation.</text>
</comment>
<protein>
    <recommendedName>
        <fullName evidence="2">ATP-dependent dethiobiotin synthetase BioD</fullName>
        <ecNumber evidence="2">6.3.3.3</ecNumber>
    </recommendedName>
    <alternativeName>
        <fullName evidence="2">DTB synthetase</fullName>
        <shortName evidence="2">DTBS</shortName>
    </alternativeName>
    <alternativeName>
        <fullName evidence="2">Dethiobiotin synthase</fullName>
    </alternativeName>
</protein>
<keyword evidence="2" id="KW-0963">Cytoplasm</keyword>
<gene>
    <name evidence="2 3" type="primary">bioD</name>
    <name evidence="3" type="ORF">CKO31_22940</name>
</gene>
<feature type="binding site" evidence="2">
    <location>
        <position position="115"/>
    </location>
    <ligand>
        <name>Mg(2+)</name>
        <dbReference type="ChEBI" id="CHEBI:18420"/>
    </ligand>
</feature>